<dbReference type="EMBL" id="CP032096">
    <property type="protein sequence ID" value="QBZ82905.1"/>
    <property type="molecule type" value="Genomic_DNA"/>
</dbReference>
<evidence type="ECO:0000313" key="2">
    <source>
        <dbReference type="EMBL" id="QBZ82905.1"/>
    </source>
</evidence>
<dbReference type="PANTHER" id="PTHR43591:SF24">
    <property type="entry name" value="2-METHOXY-6-POLYPRENYL-1,4-BENZOQUINOL METHYLASE, MITOCHONDRIAL"/>
    <property type="match status" value="1"/>
</dbReference>
<feature type="domain" description="Methyltransferase" evidence="1">
    <location>
        <begin position="60"/>
        <end position="138"/>
    </location>
</feature>
<keyword evidence="2" id="KW-0830">Ubiquinone</keyword>
<dbReference type="Gene3D" id="3.40.50.150">
    <property type="entry name" value="Vaccinia Virus protein VP39"/>
    <property type="match status" value="1"/>
</dbReference>
<dbReference type="AlphaFoldDB" id="A0A4P7NZE2"/>
<organism evidence="2 3">
    <name type="scientific">Hydrogenovibrio crunogenus</name>
    <dbReference type="NCBI Taxonomy" id="39765"/>
    <lineage>
        <taxon>Bacteria</taxon>
        <taxon>Pseudomonadati</taxon>
        <taxon>Pseudomonadota</taxon>
        <taxon>Gammaproteobacteria</taxon>
        <taxon>Thiotrichales</taxon>
        <taxon>Piscirickettsiaceae</taxon>
        <taxon>Hydrogenovibrio</taxon>
    </lineage>
</organism>
<keyword evidence="2" id="KW-0808">Transferase</keyword>
<dbReference type="Pfam" id="PF13847">
    <property type="entry name" value="Methyltransf_31"/>
    <property type="match status" value="1"/>
</dbReference>
<evidence type="ECO:0000313" key="3">
    <source>
        <dbReference type="Proteomes" id="UP000296201"/>
    </source>
</evidence>
<dbReference type="GO" id="GO:0032259">
    <property type="term" value="P:methylation"/>
    <property type="evidence" value="ECO:0007669"/>
    <property type="project" value="UniProtKB-KW"/>
</dbReference>
<keyword evidence="3" id="KW-1185">Reference proteome</keyword>
<dbReference type="InterPro" id="IPR029063">
    <property type="entry name" value="SAM-dependent_MTases_sf"/>
</dbReference>
<dbReference type="InterPro" id="IPR025714">
    <property type="entry name" value="Methyltranfer_dom"/>
</dbReference>
<gene>
    <name evidence="2" type="primary">ubiE_2</name>
    <name evidence="2" type="ORF">GHNINEIG_00944</name>
</gene>
<evidence type="ECO:0000259" key="1">
    <source>
        <dbReference type="Pfam" id="PF13847"/>
    </source>
</evidence>
<name>A0A4P7NZE2_9GAMM</name>
<dbReference type="SUPFAM" id="SSF53335">
    <property type="entry name" value="S-adenosyl-L-methionine-dependent methyltransferases"/>
    <property type="match status" value="1"/>
</dbReference>
<keyword evidence="2" id="KW-0489">Methyltransferase</keyword>
<dbReference type="PANTHER" id="PTHR43591">
    <property type="entry name" value="METHYLTRANSFERASE"/>
    <property type="match status" value="1"/>
</dbReference>
<dbReference type="Proteomes" id="UP000296201">
    <property type="component" value="Chromosome"/>
</dbReference>
<sequence length="217" mass="25097">MKLPDKQRQRIIKRHQHAIQERGYQATALFWSSQSVQEKRFDILIDFIRLHSMRKKNQPITVLDVGCGFGDLCSYLKKSEFEVEYIGIDVSPDMVQAGQFKYQDIHLLSGELFDFDWSDASFDWVVCSGAMNEVVDPYGLEGMYAKTMIQKMYALCRQGVVFNLLNAAHEWTNSRPDLQSFDPKAITGFCEEFAAQVFVRQDYLPNDFTVCLTKMDD</sequence>
<dbReference type="EC" id="2.1.1.163" evidence="2"/>
<dbReference type="CDD" id="cd02440">
    <property type="entry name" value="AdoMet_MTases"/>
    <property type="match status" value="1"/>
</dbReference>
<protein>
    <submittedName>
        <fullName evidence="2">Ubiquinone/menaquinone biosynthesis C-methyltransferase UbiE</fullName>
        <ecNumber evidence="2">2.1.1.163</ecNumber>
    </submittedName>
</protein>
<reference evidence="2 3" key="1">
    <citation type="submission" date="2018-08" db="EMBL/GenBank/DDBJ databases">
        <title>Horizontal acquisition of hydrogen conversion ability and other habitat adaptations in Hydrogenovibrio crunogenus strains.</title>
        <authorList>
            <person name="Gonnella G."/>
            <person name="Adam N."/>
            <person name="Perner M."/>
        </authorList>
    </citation>
    <scope>NUCLEOTIDE SEQUENCE [LARGE SCALE GENOMIC DNA]</scope>
    <source>
        <strain evidence="2 3">SP-41</strain>
    </source>
</reference>
<dbReference type="OrthoDB" id="9800454at2"/>
<dbReference type="RefSeq" id="WP_135795570.1">
    <property type="nucleotide sequence ID" value="NZ_CP032096.1"/>
</dbReference>
<proteinExistence type="predicted"/>
<accession>A0A4P7NZE2</accession>
<dbReference type="GO" id="GO:0043770">
    <property type="term" value="F:demethylmenaquinone methyltransferase activity"/>
    <property type="evidence" value="ECO:0007669"/>
    <property type="project" value="UniProtKB-EC"/>
</dbReference>